<sequence>MPIITAHDRGGIFQPGSTWLTICQAVCGVLHIAGPLSPEQARLLLTIFRNELAKAALPAQSEARLDPWHYLTEHTCGVVVLSASGQNILRQQPNLTAQTLVKNTINHWRENHDQAA</sequence>
<evidence type="ECO:0000313" key="2">
    <source>
        <dbReference type="Proteomes" id="UP000323129"/>
    </source>
</evidence>
<protein>
    <submittedName>
        <fullName evidence="1">Uncharacterized protein</fullName>
    </submittedName>
</protein>
<accession>A0ABY3MM03</accession>
<comment type="caution">
    <text evidence="1">The sequence shown here is derived from an EMBL/GenBank/DDBJ whole genome shotgun (WGS) entry which is preliminary data.</text>
</comment>
<gene>
    <name evidence="1" type="ORF">CJF24_09830</name>
</gene>
<reference evidence="1 2" key="1">
    <citation type="submission" date="2017-08" db="EMBL/GenBank/DDBJ databases">
        <title>Aeromonas veronii bv sobria strain NS22 whole genome sequencing.</title>
        <authorList>
            <person name="Katharios P."/>
            <person name="Ha V.Q."/>
            <person name="Smyrli M."/>
        </authorList>
    </citation>
    <scope>NUCLEOTIDE SEQUENCE [LARGE SCALE GENOMIC DNA]</scope>
    <source>
        <strain evidence="1 2">NS22</strain>
    </source>
</reference>
<dbReference type="Proteomes" id="UP000323129">
    <property type="component" value="Unassembled WGS sequence"/>
</dbReference>
<dbReference type="EMBL" id="NQMC01000024">
    <property type="protein sequence ID" value="TYD44893.1"/>
    <property type="molecule type" value="Genomic_DNA"/>
</dbReference>
<organism evidence="1 2">
    <name type="scientific">Aeromonas veronii</name>
    <dbReference type="NCBI Taxonomy" id="654"/>
    <lineage>
        <taxon>Bacteria</taxon>
        <taxon>Pseudomonadati</taxon>
        <taxon>Pseudomonadota</taxon>
        <taxon>Gammaproteobacteria</taxon>
        <taxon>Aeromonadales</taxon>
        <taxon>Aeromonadaceae</taxon>
        <taxon>Aeromonas</taxon>
    </lineage>
</organism>
<keyword evidence="2" id="KW-1185">Reference proteome</keyword>
<name>A0ABY3MM03_AERVE</name>
<proteinExistence type="predicted"/>
<evidence type="ECO:0000313" key="1">
    <source>
        <dbReference type="EMBL" id="TYD44893.1"/>
    </source>
</evidence>